<dbReference type="Pfam" id="PF00795">
    <property type="entry name" value="CN_hydrolase"/>
    <property type="match status" value="1"/>
</dbReference>
<sequence>MKIGIAQLNSNDDVRSNFEQIKQIILSSEKEKPEIIFFPENSLFFRISNDKNLEAISLEDQVIVDLQVLCAKQQVAIHLTTAVKENGKVYNATIFIDKNGVAKTVYKKIHLFDIELQDQKPIRESDVFAGGSETSTIQVADFKIGNSICYDVRFAELYSKYAKQDVDLIVIPAAFLVKTGMVHWDVLLRARAIESQCYVVAPAQAGEHQSSLGPWKRETYGHSMLVSPWGETLALKPDGVGIIYAELDLNLIRNVRKQIPMKNHRRIDF</sequence>
<dbReference type="PANTHER" id="PTHR23088">
    <property type="entry name" value="NITRILASE-RELATED"/>
    <property type="match status" value="1"/>
</dbReference>
<name>M4V988_9BACT</name>
<protein>
    <submittedName>
        <fullName evidence="3">Putative amidohydrolase</fullName>
    </submittedName>
</protein>
<dbReference type="InterPro" id="IPR036526">
    <property type="entry name" value="C-N_Hydrolase_sf"/>
</dbReference>
<gene>
    <name evidence="3" type="ORF">A11Q_777</name>
</gene>
<evidence type="ECO:0000256" key="1">
    <source>
        <dbReference type="ARBA" id="ARBA00022801"/>
    </source>
</evidence>
<dbReference type="EMBL" id="CP003537">
    <property type="protein sequence ID" value="AGH94995.1"/>
    <property type="molecule type" value="Genomic_DNA"/>
</dbReference>
<dbReference type="AlphaFoldDB" id="M4V988"/>
<organism evidence="3 4">
    <name type="scientific">Pseudobdellovibrio exovorus JSS</name>
    <dbReference type="NCBI Taxonomy" id="1184267"/>
    <lineage>
        <taxon>Bacteria</taxon>
        <taxon>Pseudomonadati</taxon>
        <taxon>Bdellovibrionota</taxon>
        <taxon>Bdellovibrionia</taxon>
        <taxon>Bdellovibrionales</taxon>
        <taxon>Pseudobdellovibrionaceae</taxon>
        <taxon>Pseudobdellovibrio</taxon>
    </lineage>
</organism>
<dbReference type="HOGENOM" id="CLU_030130_1_2_7"/>
<dbReference type="CDD" id="cd07572">
    <property type="entry name" value="nit"/>
    <property type="match status" value="1"/>
</dbReference>
<evidence type="ECO:0000313" key="4">
    <source>
        <dbReference type="Proteomes" id="UP000012040"/>
    </source>
</evidence>
<dbReference type="InterPro" id="IPR045254">
    <property type="entry name" value="Nit1/2_C-N_Hydrolase"/>
</dbReference>
<dbReference type="RefSeq" id="WP_015469485.1">
    <property type="nucleotide sequence ID" value="NC_020813.1"/>
</dbReference>
<reference evidence="3 4" key="1">
    <citation type="journal article" date="2013" name="ISME J.">
        <title>By their genes ye shall know them: genomic signatures of predatory bacteria.</title>
        <authorList>
            <person name="Pasternak Z."/>
            <person name="Pietrokovski S."/>
            <person name="Rotem O."/>
            <person name="Gophna U."/>
            <person name="Lurie-Weinberger M.N."/>
            <person name="Jurkevitch E."/>
        </authorList>
    </citation>
    <scope>NUCLEOTIDE SEQUENCE [LARGE SCALE GENOMIC DNA]</scope>
    <source>
        <strain evidence="3 4">JSS</strain>
    </source>
</reference>
<dbReference type="SUPFAM" id="SSF56317">
    <property type="entry name" value="Carbon-nitrogen hydrolase"/>
    <property type="match status" value="1"/>
</dbReference>
<dbReference type="InterPro" id="IPR003010">
    <property type="entry name" value="C-N_Hydrolase"/>
</dbReference>
<accession>M4V988</accession>
<dbReference type="PATRIC" id="fig|1184267.3.peg.785"/>
<dbReference type="OrthoDB" id="5290165at2"/>
<dbReference type="STRING" id="1184267.A11Q_777"/>
<dbReference type="PROSITE" id="PS50263">
    <property type="entry name" value="CN_HYDROLASE"/>
    <property type="match status" value="1"/>
</dbReference>
<dbReference type="Gene3D" id="3.60.110.10">
    <property type="entry name" value="Carbon-nitrogen hydrolase"/>
    <property type="match status" value="1"/>
</dbReference>
<keyword evidence="1 3" id="KW-0378">Hydrolase</keyword>
<evidence type="ECO:0000313" key="3">
    <source>
        <dbReference type="EMBL" id="AGH94995.1"/>
    </source>
</evidence>
<dbReference type="GO" id="GO:0016811">
    <property type="term" value="F:hydrolase activity, acting on carbon-nitrogen (but not peptide) bonds, in linear amides"/>
    <property type="evidence" value="ECO:0007669"/>
    <property type="project" value="InterPro"/>
</dbReference>
<dbReference type="eggNOG" id="COG0388">
    <property type="taxonomic scope" value="Bacteria"/>
</dbReference>
<dbReference type="PANTHER" id="PTHR23088:SF27">
    <property type="entry name" value="DEAMINATED GLUTATHIONE AMIDASE"/>
    <property type="match status" value="1"/>
</dbReference>
<proteinExistence type="predicted"/>
<evidence type="ECO:0000259" key="2">
    <source>
        <dbReference type="PROSITE" id="PS50263"/>
    </source>
</evidence>
<dbReference type="Proteomes" id="UP000012040">
    <property type="component" value="Chromosome"/>
</dbReference>
<keyword evidence="4" id="KW-1185">Reference proteome</keyword>
<dbReference type="KEGG" id="bex:A11Q_777"/>
<feature type="domain" description="CN hydrolase" evidence="2">
    <location>
        <begin position="1"/>
        <end position="249"/>
    </location>
</feature>